<proteinExistence type="predicted"/>
<dbReference type="EMBL" id="JAANQT010005218">
    <property type="protein sequence ID" value="KAG1295432.1"/>
    <property type="molecule type" value="Genomic_DNA"/>
</dbReference>
<evidence type="ECO:0000313" key="2">
    <source>
        <dbReference type="EMBL" id="KAG1295432.1"/>
    </source>
</evidence>
<dbReference type="Proteomes" id="UP000716291">
    <property type="component" value="Unassembled WGS sequence"/>
</dbReference>
<evidence type="ECO:0000313" key="3">
    <source>
        <dbReference type="Proteomes" id="UP000716291"/>
    </source>
</evidence>
<evidence type="ECO:0000256" key="1">
    <source>
        <dbReference type="SAM" id="MobiDB-lite"/>
    </source>
</evidence>
<organism evidence="2 3">
    <name type="scientific">Rhizopus oryzae</name>
    <name type="common">Mucormycosis agent</name>
    <name type="synonym">Rhizopus arrhizus var. delemar</name>
    <dbReference type="NCBI Taxonomy" id="64495"/>
    <lineage>
        <taxon>Eukaryota</taxon>
        <taxon>Fungi</taxon>
        <taxon>Fungi incertae sedis</taxon>
        <taxon>Mucoromycota</taxon>
        <taxon>Mucoromycotina</taxon>
        <taxon>Mucoromycetes</taxon>
        <taxon>Mucorales</taxon>
        <taxon>Mucorineae</taxon>
        <taxon>Rhizopodaceae</taxon>
        <taxon>Rhizopus</taxon>
    </lineage>
</organism>
<sequence length="133" mass="15195">MSRSALKTHIRHKHCVNTGDTQYGEDEDESEDEENEEREIIDNIMDNRQNIFNLNENDWEQNISDGNPFGNTQTMIIKRLFNGYSSLLSRSQLKPLLYGVNKIVDLAVESTKANKPFTMPSANTIMKSEAGKK</sequence>
<accession>A0A9P7BKE1</accession>
<gene>
    <name evidence="2" type="ORF">G6F64_013325</name>
</gene>
<comment type="caution">
    <text evidence="2">The sequence shown here is derived from an EMBL/GenBank/DDBJ whole genome shotgun (WGS) entry which is preliminary data.</text>
</comment>
<feature type="compositionally biased region" description="Acidic residues" evidence="1">
    <location>
        <begin position="23"/>
        <end position="37"/>
    </location>
</feature>
<reference evidence="2" key="1">
    <citation type="journal article" date="2020" name="Microb. Genom.">
        <title>Genetic diversity of clinical and environmental Mucorales isolates obtained from an investigation of mucormycosis cases among solid organ transplant recipients.</title>
        <authorList>
            <person name="Nguyen M.H."/>
            <person name="Kaul D."/>
            <person name="Muto C."/>
            <person name="Cheng S.J."/>
            <person name="Richter R.A."/>
            <person name="Bruno V.M."/>
            <person name="Liu G."/>
            <person name="Beyhan S."/>
            <person name="Sundermann A.J."/>
            <person name="Mounaud S."/>
            <person name="Pasculle A.W."/>
            <person name="Nierman W.C."/>
            <person name="Driscoll E."/>
            <person name="Cumbie R."/>
            <person name="Clancy C.J."/>
            <person name="Dupont C.L."/>
        </authorList>
    </citation>
    <scope>NUCLEOTIDE SEQUENCE</scope>
    <source>
        <strain evidence="2">GL11</strain>
    </source>
</reference>
<name>A0A9P7BKE1_RHIOR</name>
<feature type="region of interest" description="Disordered" evidence="1">
    <location>
        <begin position="16"/>
        <end position="37"/>
    </location>
</feature>
<dbReference type="AlphaFoldDB" id="A0A9P7BKE1"/>
<keyword evidence="3" id="KW-1185">Reference proteome</keyword>
<protein>
    <submittedName>
        <fullName evidence="2">Uncharacterized protein</fullName>
    </submittedName>
</protein>